<dbReference type="Gene3D" id="1.25.40.10">
    <property type="entry name" value="Tetratricopeptide repeat domain"/>
    <property type="match status" value="1"/>
</dbReference>
<proteinExistence type="inferred from homology"/>
<dbReference type="InterPro" id="IPR002885">
    <property type="entry name" value="PPR_rpt"/>
</dbReference>
<evidence type="ECO:0008006" key="5">
    <source>
        <dbReference type="Google" id="ProtNLM"/>
    </source>
</evidence>
<dbReference type="AlphaFoldDB" id="A0A7N2MVI6"/>
<dbReference type="EMBL" id="LRBV02000011">
    <property type="status" value="NOT_ANNOTATED_CDS"/>
    <property type="molecule type" value="Genomic_DNA"/>
</dbReference>
<evidence type="ECO:0000313" key="4">
    <source>
        <dbReference type="Proteomes" id="UP000594261"/>
    </source>
</evidence>
<reference evidence="3" key="2">
    <citation type="submission" date="2021-01" db="UniProtKB">
        <authorList>
            <consortium name="EnsemblPlants"/>
        </authorList>
    </citation>
    <scope>IDENTIFICATION</scope>
</reference>
<evidence type="ECO:0000313" key="3">
    <source>
        <dbReference type="EnsemblPlants" id="QL11p014441:mrna"/>
    </source>
</evidence>
<evidence type="ECO:0000256" key="1">
    <source>
        <dbReference type="ARBA" id="ARBA00007626"/>
    </source>
</evidence>
<reference evidence="3 4" key="1">
    <citation type="journal article" date="2016" name="G3 (Bethesda)">
        <title>First Draft Assembly and Annotation of the Genome of a California Endemic Oak Quercus lobata Nee (Fagaceae).</title>
        <authorList>
            <person name="Sork V.L."/>
            <person name="Fitz-Gibbon S.T."/>
            <person name="Puiu D."/>
            <person name="Crepeau M."/>
            <person name="Gugger P.F."/>
            <person name="Sherman R."/>
            <person name="Stevens K."/>
            <person name="Langley C.H."/>
            <person name="Pellegrini M."/>
            <person name="Salzberg S.L."/>
        </authorList>
    </citation>
    <scope>NUCLEOTIDE SEQUENCE [LARGE SCALE GENOMIC DNA]</scope>
    <source>
        <strain evidence="3 4">cv. SW786</strain>
    </source>
</reference>
<dbReference type="NCBIfam" id="TIGR00756">
    <property type="entry name" value="PPR"/>
    <property type="match status" value="1"/>
</dbReference>
<keyword evidence="2" id="KW-0677">Repeat</keyword>
<evidence type="ECO:0000256" key="2">
    <source>
        <dbReference type="ARBA" id="ARBA00022737"/>
    </source>
</evidence>
<dbReference type="Gramene" id="QL11p014441:mrna">
    <property type="protein sequence ID" value="QL11p014441:mrna"/>
    <property type="gene ID" value="QL11p014441"/>
</dbReference>
<name>A0A7N2MVI6_QUELO</name>
<dbReference type="PANTHER" id="PTHR47941">
    <property type="entry name" value="PENTATRICOPEPTIDE REPEAT-CONTAINING PROTEIN 3, MITOCHONDRIAL"/>
    <property type="match status" value="1"/>
</dbReference>
<sequence>MFFSKKTFFNTAKVVILVFLIFNFITAPIEAARPRPRPLHDMKPTLVANKARFLQNQETLPISSPNPCTYIPTPGLFAYEKCSMFRFIAPSPKIPIPHNHKTITLPLAAFFFTHTIINQPPKREPKHNISITNNTSYWTKKIHRLCTKDRNVGEALRLLDRLSLRGYQPDSLNINTIIHALCHSNHFSEAHHCLQLFISSHCVLDERTYNVLIARLLDS</sequence>
<dbReference type="InParanoid" id="A0A7N2MVI6"/>
<dbReference type="InterPro" id="IPR011990">
    <property type="entry name" value="TPR-like_helical_dom_sf"/>
</dbReference>
<dbReference type="EnsemblPlants" id="QL11p014441:mrna">
    <property type="protein sequence ID" value="QL11p014441:mrna"/>
    <property type="gene ID" value="QL11p014441"/>
</dbReference>
<accession>A0A7N2MVI6</accession>
<keyword evidence="4" id="KW-1185">Reference proteome</keyword>
<comment type="similarity">
    <text evidence="1">Belongs to the PPR family. P subfamily.</text>
</comment>
<dbReference type="Proteomes" id="UP000594261">
    <property type="component" value="Chromosome 11"/>
</dbReference>
<protein>
    <recommendedName>
        <fullName evidence="5">Pentatricopeptide repeat-containing protein</fullName>
    </recommendedName>
</protein>
<organism evidence="3 4">
    <name type="scientific">Quercus lobata</name>
    <name type="common">Valley oak</name>
    <dbReference type="NCBI Taxonomy" id="97700"/>
    <lineage>
        <taxon>Eukaryota</taxon>
        <taxon>Viridiplantae</taxon>
        <taxon>Streptophyta</taxon>
        <taxon>Embryophyta</taxon>
        <taxon>Tracheophyta</taxon>
        <taxon>Spermatophyta</taxon>
        <taxon>Magnoliopsida</taxon>
        <taxon>eudicotyledons</taxon>
        <taxon>Gunneridae</taxon>
        <taxon>Pentapetalae</taxon>
        <taxon>rosids</taxon>
        <taxon>fabids</taxon>
        <taxon>Fagales</taxon>
        <taxon>Fagaceae</taxon>
        <taxon>Quercus</taxon>
    </lineage>
</organism>